<dbReference type="RefSeq" id="WP_107011902.1">
    <property type="nucleotide sequence ID" value="NZ_CP028136.1"/>
</dbReference>
<gene>
    <name evidence="6" type="primary">dabA</name>
    <name evidence="7" type="ORF">C7S20_07480</name>
</gene>
<reference evidence="8" key="1">
    <citation type="submission" date="2018-03" db="EMBL/GenBank/DDBJ databases">
        <title>Gramella fulva sp. nov., isolated from a dry surface of tidal flat.</title>
        <authorList>
            <person name="Hwang S.H."/>
            <person name="Hwang W.M."/>
            <person name="Kang K."/>
            <person name="Ahn T.-Y."/>
        </authorList>
    </citation>
    <scope>NUCLEOTIDE SEQUENCE [LARGE SCALE GENOMIC DNA]</scope>
    <source>
        <strain evidence="8">SH35</strain>
    </source>
</reference>
<dbReference type="HAMAP" id="MF_01871">
    <property type="entry name" value="DabA"/>
    <property type="match status" value="1"/>
</dbReference>
<organism evidence="7 8">
    <name type="scientific">Christiangramia fulva</name>
    <dbReference type="NCBI Taxonomy" id="2126553"/>
    <lineage>
        <taxon>Bacteria</taxon>
        <taxon>Pseudomonadati</taxon>
        <taxon>Bacteroidota</taxon>
        <taxon>Flavobacteriia</taxon>
        <taxon>Flavobacteriales</taxon>
        <taxon>Flavobacteriaceae</taxon>
        <taxon>Christiangramia</taxon>
    </lineage>
</organism>
<keyword evidence="4 6" id="KW-0862">Zinc</keyword>
<dbReference type="AlphaFoldDB" id="A0A2R3Z4G3"/>
<comment type="subunit">
    <text evidence="6">Forms a complex with DabB.</text>
</comment>
<evidence type="ECO:0000256" key="2">
    <source>
        <dbReference type="ARBA" id="ARBA00022475"/>
    </source>
</evidence>
<keyword evidence="2 6" id="KW-1003">Cell membrane</keyword>
<evidence type="ECO:0000256" key="3">
    <source>
        <dbReference type="ARBA" id="ARBA00022723"/>
    </source>
</evidence>
<evidence type="ECO:0000256" key="4">
    <source>
        <dbReference type="ARBA" id="ARBA00022833"/>
    </source>
</evidence>
<comment type="function">
    <text evidence="6">Part of an energy-coupled inorganic carbon pump.</text>
</comment>
<dbReference type="Pfam" id="PF10070">
    <property type="entry name" value="DabA"/>
    <property type="match status" value="1"/>
</dbReference>
<name>A0A2R3Z4G3_9FLAO</name>
<protein>
    <recommendedName>
        <fullName evidence="6">Probable inorganic carbon transporter subunit DabA</fullName>
    </recommendedName>
</protein>
<dbReference type="KEGG" id="grs:C7S20_07480"/>
<sequence>MEDQVLSIKENITAANLKKKMKEACNKIAPVWPLENFVAVNPYLGFADKDFHSTAQRLAKLGGIQSTLPVSFYRNKLEEGKINRSDINAALEKILPGEDLDNFMNSLYKQEMVPAGPPIATLTDVASQVTQKDWNRFFTNRISGWAASYFDNGQATWSTANQKEGIFNVWKAEAEVDFTPEISGLKNFRRLISKLPGEPVEAALKSLSILEIPVEGLSFYLHRLLLKMGGWAAYTARLDWESEMNGEKGVKLLEFLSVLICWEACIFESLKNTELQKNWKLARYRLLDLSSDSEKTRKISEMLVLQEAFELAAQREIVDKFKKARKDQANRTPDVKAQAIFCIDVRSEVFRRNLEMADQGIETLGFAGFFGFPVNYVPLAHEKGEAQCPVLIQPGPTVLENYSDDADTAHTYKDRIFKNQVQQLWKSFRSGAVTCFSFVSPLGLSYLPKLFTDSFGITRPVASPDKAGIKRKYLNGKGISLEVAQHGDTTIGIPLEQRVGLAKNALKAMSLTQDFANFVLIVGHGSTTVNNPHASGYDCGACGGRTGEPNARVAASVLNDKQVRKLLKEEGIHIPASTFFLACLHDTTTDEVTIFNEAEVPEDQKENLAELKNSLKKAGKASRTERAVRFSIDDNIETAIFKRSKDWSQVRPEWGLAGCKAFVVASRERTKDINLEGQSFLHSYNWKADKDFSVLESIMTAPMIVTSWINLQYYASTVDNEHFGAGNKTLHNLTAGVGVLEGYGGDLRVGLPHQSVFDGEKYQHEPVRLKVVIEAPLEEINKVLEKHADVRNLCDNEWIHLLLMDENGEISRKYQGDLTWENV</sequence>
<dbReference type="GO" id="GO:0008270">
    <property type="term" value="F:zinc ion binding"/>
    <property type="evidence" value="ECO:0007669"/>
    <property type="project" value="UniProtKB-UniRule"/>
</dbReference>
<dbReference type="Proteomes" id="UP000241507">
    <property type="component" value="Chromosome"/>
</dbReference>
<evidence type="ECO:0000256" key="6">
    <source>
        <dbReference type="HAMAP-Rule" id="MF_01871"/>
    </source>
</evidence>
<dbReference type="InterPro" id="IPR018752">
    <property type="entry name" value="DabA"/>
</dbReference>
<evidence type="ECO:0000256" key="1">
    <source>
        <dbReference type="ARBA" id="ARBA00022448"/>
    </source>
</evidence>
<evidence type="ECO:0000256" key="5">
    <source>
        <dbReference type="ARBA" id="ARBA00023136"/>
    </source>
</evidence>
<feature type="binding site" evidence="6">
    <location>
        <position position="344"/>
    </location>
    <ligand>
        <name>Zn(2+)</name>
        <dbReference type="ChEBI" id="CHEBI:29105"/>
    </ligand>
</feature>
<feature type="binding site" evidence="6">
    <location>
        <position position="524"/>
    </location>
    <ligand>
        <name>Zn(2+)</name>
        <dbReference type="ChEBI" id="CHEBI:29105"/>
    </ligand>
</feature>
<comment type="subcellular location">
    <subcellularLocation>
        <location evidence="6">Cell membrane</location>
        <topology evidence="6">Peripheral membrane protein</topology>
    </subcellularLocation>
</comment>
<keyword evidence="3 6" id="KW-0479">Metal-binding</keyword>
<keyword evidence="1 6" id="KW-0813">Transport</keyword>
<evidence type="ECO:0000313" key="8">
    <source>
        <dbReference type="Proteomes" id="UP000241507"/>
    </source>
</evidence>
<evidence type="ECO:0000313" key="7">
    <source>
        <dbReference type="EMBL" id="AVR45124.1"/>
    </source>
</evidence>
<dbReference type="OrthoDB" id="9805101at2"/>
<comment type="cofactor">
    <cofactor evidence="6">
        <name>Zn(2+)</name>
        <dbReference type="ChEBI" id="CHEBI:29105"/>
    </cofactor>
</comment>
<proteinExistence type="inferred from homology"/>
<keyword evidence="8" id="KW-1185">Reference proteome</keyword>
<keyword evidence="5 6" id="KW-0472">Membrane</keyword>
<dbReference type="PANTHER" id="PTHR38344:SF1">
    <property type="entry name" value="INORGANIC CARBON TRANSPORTER SUBUNIT DABA-RELATED"/>
    <property type="match status" value="1"/>
</dbReference>
<dbReference type="EMBL" id="CP028136">
    <property type="protein sequence ID" value="AVR45124.1"/>
    <property type="molecule type" value="Genomic_DNA"/>
</dbReference>
<dbReference type="GO" id="GO:0005886">
    <property type="term" value="C:plasma membrane"/>
    <property type="evidence" value="ECO:0007669"/>
    <property type="project" value="UniProtKB-SubCell"/>
</dbReference>
<feature type="binding site" evidence="6">
    <location>
        <position position="342"/>
    </location>
    <ligand>
        <name>Zn(2+)</name>
        <dbReference type="ChEBI" id="CHEBI:29105"/>
    </ligand>
</feature>
<comment type="similarity">
    <text evidence="6">Belongs to the inorganic carbon transporter (TC 9.A.2) DabA family.</text>
</comment>
<feature type="binding site" evidence="6">
    <location>
        <position position="539"/>
    </location>
    <ligand>
        <name>Zn(2+)</name>
        <dbReference type="ChEBI" id="CHEBI:29105"/>
    </ligand>
</feature>
<accession>A0A2R3Z4G3</accession>
<dbReference type="PANTHER" id="PTHR38344">
    <property type="entry name" value="UPF0753 PROTEIN AQ_863"/>
    <property type="match status" value="1"/>
</dbReference>